<gene>
    <name evidence="4" type="ORF">QBC37DRAFT_374073</name>
</gene>
<evidence type="ECO:0000313" key="5">
    <source>
        <dbReference type="Proteomes" id="UP001301769"/>
    </source>
</evidence>
<evidence type="ECO:0000256" key="2">
    <source>
        <dbReference type="SAM" id="MobiDB-lite"/>
    </source>
</evidence>
<protein>
    <recommendedName>
        <fullName evidence="3">CCHC-type domain-containing protein</fullName>
    </recommendedName>
</protein>
<feature type="region of interest" description="Disordered" evidence="2">
    <location>
        <begin position="131"/>
        <end position="160"/>
    </location>
</feature>
<reference evidence="4" key="1">
    <citation type="journal article" date="2023" name="Mol. Phylogenet. Evol.">
        <title>Genome-scale phylogeny and comparative genomics of the fungal order Sordariales.</title>
        <authorList>
            <person name="Hensen N."/>
            <person name="Bonometti L."/>
            <person name="Westerberg I."/>
            <person name="Brannstrom I.O."/>
            <person name="Guillou S."/>
            <person name="Cros-Aarteil S."/>
            <person name="Calhoun S."/>
            <person name="Haridas S."/>
            <person name="Kuo A."/>
            <person name="Mondo S."/>
            <person name="Pangilinan J."/>
            <person name="Riley R."/>
            <person name="LaButti K."/>
            <person name="Andreopoulos B."/>
            <person name="Lipzen A."/>
            <person name="Chen C."/>
            <person name="Yan M."/>
            <person name="Daum C."/>
            <person name="Ng V."/>
            <person name="Clum A."/>
            <person name="Steindorff A."/>
            <person name="Ohm R.A."/>
            <person name="Martin F."/>
            <person name="Silar P."/>
            <person name="Natvig D.O."/>
            <person name="Lalanne C."/>
            <person name="Gautier V."/>
            <person name="Ament-Velasquez S.L."/>
            <person name="Kruys A."/>
            <person name="Hutchinson M.I."/>
            <person name="Powell A.J."/>
            <person name="Barry K."/>
            <person name="Miller A.N."/>
            <person name="Grigoriev I.V."/>
            <person name="Debuchy R."/>
            <person name="Gladieux P."/>
            <person name="Hiltunen Thoren M."/>
            <person name="Johannesson H."/>
        </authorList>
    </citation>
    <scope>NUCLEOTIDE SEQUENCE</scope>
    <source>
        <strain evidence="4">PSN293</strain>
    </source>
</reference>
<evidence type="ECO:0000313" key="4">
    <source>
        <dbReference type="EMBL" id="KAK4213407.1"/>
    </source>
</evidence>
<keyword evidence="1" id="KW-0863">Zinc-finger</keyword>
<feature type="compositionally biased region" description="Basic and acidic residues" evidence="2">
    <location>
        <begin position="77"/>
        <end position="91"/>
    </location>
</feature>
<comment type="caution">
    <text evidence="4">The sequence shown here is derived from an EMBL/GenBank/DDBJ whole genome shotgun (WGS) entry which is preliminary data.</text>
</comment>
<feature type="compositionally biased region" description="Basic and acidic residues" evidence="2">
    <location>
        <begin position="42"/>
        <end position="62"/>
    </location>
</feature>
<organism evidence="4 5">
    <name type="scientific">Rhypophila decipiens</name>
    <dbReference type="NCBI Taxonomy" id="261697"/>
    <lineage>
        <taxon>Eukaryota</taxon>
        <taxon>Fungi</taxon>
        <taxon>Dikarya</taxon>
        <taxon>Ascomycota</taxon>
        <taxon>Pezizomycotina</taxon>
        <taxon>Sordariomycetes</taxon>
        <taxon>Sordariomycetidae</taxon>
        <taxon>Sordariales</taxon>
        <taxon>Naviculisporaceae</taxon>
        <taxon>Rhypophila</taxon>
    </lineage>
</organism>
<dbReference type="GO" id="GO:0008270">
    <property type="term" value="F:zinc ion binding"/>
    <property type="evidence" value="ECO:0007669"/>
    <property type="project" value="UniProtKB-KW"/>
</dbReference>
<evidence type="ECO:0000256" key="1">
    <source>
        <dbReference type="PROSITE-ProRule" id="PRU00047"/>
    </source>
</evidence>
<keyword evidence="5" id="KW-1185">Reference proteome</keyword>
<dbReference type="PROSITE" id="PS50158">
    <property type="entry name" value="ZF_CCHC"/>
    <property type="match status" value="1"/>
</dbReference>
<sequence>MADGFPPSFTCSRCGEVGHTEASCWRRPLRSKVDRSCAAGRAEAKARYRRDREEKEKRRDWETNPPCGVENPYWEPSGDRGWDEIDPERPRPRSTYQRPVVHPTDERGQIIRAPSPALPIAVPVSATAHPVPSLGSELRESRPAVVEQPPLRSPSPEHRGNITSIEVTVCGRIHGGDAIPEVEYQHVWSCCGKRAGYNDERCRARYY</sequence>
<keyword evidence="1" id="KW-0862">Zinc</keyword>
<keyword evidence="1" id="KW-0479">Metal-binding</keyword>
<dbReference type="AlphaFoldDB" id="A0AAN6YB61"/>
<dbReference type="EMBL" id="MU858109">
    <property type="protein sequence ID" value="KAK4213407.1"/>
    <property type="molecule type" value="Genomic_DNA"/>
</dbReference>
<feature type="domain" description="CCHC-type" evidence="3">
    <location>
        <begin position="11"/>
        <end position="24"/>
    </location>
</feature>
<dbReference type="InterPro" id="IPR001878">
    <property type="entry name" value="Znf_CCHC"/>
</dbReference>
<evidence type="ECO:0000259" key="3">
    <source>
        <dbReference type="PROSITE" id="PS50158"/>
    </source>
</evidence>
<dbReference type="GO" id="GO:0003676">
    <property type="term" value="F:nucleic acid binding"/>
    <property type="evidence" value="ECO:0007669"/>
    <property type="project" value="InterPro"/>
</dbReference>
<proteinExistence type="predicted"/>
<accession>A0AAN6YB61</accession>
<reference evidence="4" key="2">
    <citation type="submission" date="2023-05" db="EMBL/GenBank/DDBJ databases">
        <authorList>
            <consortium name="Lawrence Berkeley National Laboratory"/>
            <person name="Steindorff A."/>
            <person name="Hensen N."/>
            <person name="Bonometti L."/>
            <person name="Westerberg I."/>
            <person name="Brannstrom I.O."/>
            <person name="Guillou S."/>
            <person name="Cros-Aarteil S."/>
            <person name="Calhoun S."/>
            <person name="Haridas S."/>
            <person name="Kuo A."/>
            <person name="Mondo S."/>
            <person name="Pangilinan J."/>
            <person name="Riley R."/>
            <person name="Labutti K."/>
            <person name="Andreopoulos B."/>
            <person name="Lipzen A."/>
            <person name="Chen C."/>
            <person name="Yanf M."/>
            <person name="Daum C."/>
            <person name="Ng V."/>
            <person name="Clum A."/>
            <person name="Ohm R."/>
            <person name="Martin F."/>
            <person name="Silar P."/>
            <person name="Natvig D."/>
            <person name="Lalanne C."/>
            <person name="Gautier V."/>
            <person name="Ament-Velasquez S.L."/>
            <person name="Kruys A."/>
            <person name="Hutchinson M.I."/>
            <person name="Powell A.J."/>
            <person name="Barry K."/>
            <person name="Miller A.N."/>
            <person name="Grigoriev I.V."/>
            <person name="Debuchy R."/>
            <person name="Gladieux P."/>
            <person name="Thoren M.H."/>
            <person name="Johannesson H."/>
        </authorList>
    </citation>
    <scope>NUCLEOTIDE SEQUENCE</scope>
    <source>
        <strain evidence="4">PSN293</strain>
    </source>
</reference>
<feature type="region of interest" description="Disordered" evidence="2">
    <location>
        <begin position="31"/>
        <end position="100"/>
    </location>
</feature>
<dbReference type="Proteomes" id="UP001301769">
    <property type="component" value="Unassembled WGS sequence"/>
</dbReference>
<name>A0AAN6YB61_9PEZI</name>